<accession>A8PG26</accession>
<sequence length="223" mass="24968">MAQANSTAASTEMDSLLVNDPQMEGEITGCEGCKDSLSASAMPSCHAPTYPDMVLYPPLPPDYTSLPCHLVYAFPVTRDVLRSSMRKLGFKASKRVIVSETLASFGWILEAKLDYKYNLVYCPALPDEQAEEDDMVSEWEGNPAVHTLALAATASHKLFHQRPTPEQWQKLEGIFEGSKPRWFQTHWPKDRFPQWLWEDLPKMSPALYDITFGGTAGTKKGHS</sequence>
<dbReference type="HOGENOM" id="CLU_095383_0_0_1"/>
<dbReference type="GeneID" id="6017800"/>
<evidence type="ECO:0000313" key="2">
    <source>
        <dbReference type="Proteomes" id="UP000001861"/>
    </source>
</evidence>
<protein>
    <submittedName>
        <fullName evidence="1">Uncharacterized protein</fullName>
    </submittedName>
</protein>
<dbReference type="Proteomes" id="UP000001861">
    <property type="component" value="Unassembled WGS sequence"/>
</dbReference>
<organism evidence="1 2">
    <name type="scientific">Coprinopsis cinerea (strain Okayama-7 / 130 / ATCC MYA-4618 / FGSC 9003)</name>
    <name type="common">Inky cap fungus</name>
    <name type="synonym">Hormographiella aspergillata</name>
    <dbReference type="NCBI Taxonomy" id="240176"/>
    <lineage>
        <taxon>Eukaryota</taxon>
        <taxon>Fungi</taxon>
        <taxon>Dikarya</taxon>
        <taxon>Basidiomycota</taxon>
        <taxon>Agaricomycotina</taxon>
        <taxon>Agaricomycetes</taxon>
        <taxon>Agaricomycetidae</taxon>
        <taxon>Agaricales</taxon>
        <taxon>Agaricineae</taxon>
        <taxon>Psathyrellaceae</taxon>
        <taxon>Coprinopsis</taxon>
    </lineage>
</organism>
<reference evidence="1 2" key="1">
    <citation type="journal article" date="2010" name="Proc. Natl. Acad. Sci. U.S.A.">
        <title>Insights into evolution of multicellular fungi from the assembled chromosomes of the mushroom Coprinopsis cinerea (Coprinus cinereus).</title>
        <authorList>
            <person name="Stajich J.E."/>
            <person name="Wilke S.K."/>
            <person name="Ahren D."/>
            <person name="Au C.H."/>
            <person name="Birren B.W."/>
            <person name="Borodovsky M."/>
            <person name="Burns C."/>
            <person name="Canback B."/>
            <person name="Casselton L.A."/>
            <person name="Cheng C.K."/>
            <person name="Deng J."/>
            <person name="Dietrich F.S."/>
            <person name="Fargo D.C."/>
            <person name="Farman M.L."/>
            <person name="Gathman A.C."/>
            <person name="Goldberg J."/>
            <person name="Guigo R."/>
            <person name="Hoegger P.J."/>
            <person name="Hooker J.B."/>
            <person name="Huggins A."/>
            <person name="James T.Y."/>
            <person name="Kamada T."/>
            <person name="Kilaru S."/>
            <person name="Kodira C."/>
            <person name="Kues U."/>
            <person name="Kupfer D."/>
            <person name="Kwan H.S."/>
            <person name="Lomsadze A."/>
            <person name="Li W."/>
            <person name="Lilly W.W."/>
            <person name="Ma L.J."/>
            <person name="Mackey A.J."/>
            <person name="Manning G."/>
            <person name="Martin F."/>
            <person name="Muraguchi H."/>
            <person name="Natvig D.O."/>
            <person name="Palmerini H."/>
            <person name="Ramesh M.A."/>
            <person name="Rehmeyer C.J."/>
            <person name="Roe B.A."/>
            <person name="Shenoy N."/>
            <person name="Stanke M."/>
            <person name="Ter-Hovhannisyan V."/>
            <person name="Tunlid A."/>
            <person name="Velagapudi R."/>
            <person name="Vision T.J."/>
            <person name="Zeng Q."/>
            <person name="Zolan M.E."/>
            <person name="Pukkila P.J."/>
        </authorList>
    </citation>
    <scope>NUCLEOTIDE SEQUENCE [LARGE SCALE GENOMIC DNA]</scope>
    <source>
        <strain evidence="2">Okayama-7 / 130 / ATCC MYA-4618 / FGSC 9003</strain>
    </source>
</reference>
<gene>
    <name evidence="1" type="ORF">CC1G_08272</name>
</gene>
<dbReference type="OrthoDB" id="2878435at2759"/>
<dbReference type="RefSeq" id="XP_001841128.2">
    <property type="nucleotide sequence ID" value="XM_001841076.2"/>
</dbReference>
<keyword evidence="2" id="KW-1185">Reference proteome</keyword>
<dbReference type="EMBL" id="AACS02000002">
    <property type="protein sequence ID" value="EAU80665.2"/>
    <property type="molecule type" value="Genomic_DNA"/>
</dbReference>
<dbReference type="VEuPathDB" id="FungiDB:CC1G_08272"/>
<proteinExistence type="predicted"/>
<comment type="caution">
    <text evidence="1">The sequence shown here is derived from an EMBL/GenBank/DDBJ whole genome shotgun (WGS) entry which is preliminary data.</text>
</comment>
<dbReference type="InParanoid" id="A8PG26"/>
<dbReference type="AlphaFoldDB" id="A8PG26"/>
<dbReference type="KEGG" id="cci:CC1G_08272"/>
<name>A8PG26_COPC7</name>
<evidence type="ECO:0000313" key="1">
    <source>
        <dbReference type="EMBL" id="EAU80665.2"/>
    </source>
</evidence>